<feature type="transmembrane region" description="Helical" evidence="2">
    <location>
        <begin position="142"/>
        <end position="161"/>
    </location>
</feature>
<sequence length="356" mass="39869">MEHQISLSIRSQDNSRQSYTELDSRIGRYDGDITDSMPSPNYIASPNYLPSVFPKEPVLARTSSKYICSSTDPRSTQRPLSTFCSPQPIVENSPHGQRPQSFLEHATPTHVPTQPLATDPILDAFHITTSPRWTRAPRTKLLFWWGFLCPPLWLYGSLHLLPSVRRRIHRKNHASNSTRRPRRGQILSYLSQLRGPYSKGDVEVGTTTVVVVPRPKTLYDDSCETVMVSDWSPGCISSAERLDAAGINASEWLQPDARTEEGMAELDKCRWVTVSLTLPPPPPPPSHRMLQSQERRGAYYCLLAFLLLSIILVVSVIISQKVHWRPHISAPLTSSENEPSMGNSNLIGTSSHSSPL</sequence>
<organism evidence="3 4">
    <name type="scientific">Puccinia sorghi</name>
    <dbReference type="NCBI Taxonomy" id="27349"/>
    <lineage>
        <taxon>Eukaryota</taxon>
        <taxon>Fungi</taxon>
        <taxon>Dikarya</taxon>
        <taxon>Basidiomycota</taxon>
        <taxon>Pucciniomycotina</taxon>
        <taxon>Pucciniomycetes</taxon>
        <taxon>Pucciniales</taxon>
        <taxon>Pucciniaceae</taxon>
        <taxon>Puccinia</taxon>
    </lineage>
</organism>
<gene>
    <name evidence="3" type="ORF">VP01_2852g2</name>
</gene>
<dbReference type="OrthoDB" id="2497115at2759"/>
<dbReference type="EMBL" id="LAVV01007782">
    <property type="protein sequence ID" value="KNZ54799.1"/>
    <property type="molecule type" value="Genomic_DNA"/>
</dbReference>
<dbReference type="AlphaFoldDB" id="A0A0L6V224"/>
<keyword evidence="2" id="KW-0812">Transmembrane</keyword>
<evidence type="ECO:0000256" key="2">
    <source>
        <dbReference type="SAM" id="Phobius"/>
    </source>
</evidence>
<accession>A0A0L6V224</accession>
<evidence type="ECO:0000313" key="3">
    <source>
        <dbReference type="EMBL" id="KNZ54799.1"/>
    </source>
</evidence>
<dbReference type="Proteomes" id="UP000037035">
    <property type="component" value="Unassembled WGS sequence"/>
</dbReference>
<feature type="transmembrane region" description="Helical" evidence="2">
    <location>
        <begin position="297"/>
        <end position="318"/>
    </location>
</feature>
<protein>
    <submittedName>
        <fullName evidence="3">Uncharacterized protein</fullName>
    </submittedName>
</protein>
<evidence type="ECO:0000256" key="1">
    <source>
        <dbReference type="SAM" id="MobiDB-lite"/>
    </source>
</evidence>
<dbReference type="VEuPathDB" id="FungiDB:VP01_2852g2"/>
<keyword evidence="4" id="KW-1185">Reference proteome</keyword>
<reference evidence="3 4" key="1">
    <citation type="submission" date="2015-08" db="EMBL/GenBank/DDBJ databases">
        <title>Next Generation Sequencing and Analysis of the Genome of Puccinia sorghi L Schw, the Causal Agent of Maize Common Rust.</title>
        <authorList>
            <person name="Rochi L."/>
            <person name="Burguener G."/>
            <person name="Darino M."/>
            <person name="Turjanski A."/>
            <person name="Kreff E."/>
            <person name="Dieguez M.J."/>
            <person name="Sacco F."/>
        </authorList>
    </citation>
    <scope>NUCLEOTIDE SEQUENCE [LARGE SCALE GENOMIC DNA]</scope>
    <source>
        <strain evidence="3 4">RO10H11247</strain>
    </source>
</reference>
<feature type="region of interest" description="Disordered" evidence="1">
    <location>
        <begin position="330"/>
        <end position="356"/>
    </location>
</feature>
<comment type="caution">
    <text evidence="3">The sequence shown here is derived from an EMBL/GenBank/DDBJ whole genome shotgun (WGS) entry which is preliminary data.</text>
</comment>
<feature type="compositionally biased region" description="Polar residues" evidence="1">
    <location>
        <begin position="331"/>
        <end position="356"/>
    </location>
</feature>
<name>A0A0L6V224_9BASI</name>
<keyword evidence="2" id="KW-0472">Membrane</keyword>
<keyword evidence="2" id="KW-1133">Transmembrane helix</keyword>
<proteinExistence type="predicted"/>
<evidence type="ECO:0000313" key="4">
    <source>
        <dbReference type="Proteomes" id="UP000037035"/>
    </source>
</evidence>